<dbReference type="RefSeq" id="XP_016245733.1">
    <property type="nucleotide sequence ID" value="XM_016395877.1"/>
</dbReference>
<evidence type="ECO:0000313" key="3">
    <source>
        <dbReference type="Proteomes" id="UP000054466"/>
    </source>
</evidence>
<sequence length="185" mass="20333">MFHLVGSDPRRSYMVTLLQPANLDQFIHITDTIMHTPAFGPRSQTALQYSLRYSAISLNKSSQAMLSALLWARHVAITWDQVDLESGASSLQHLRTASVSSVEEALAVAMFGQTLTANDTITTGRGSSLILRHSLTLLKPRYPALVSNPFTETITTAPIRSAERNIPTNPQPRPCVTCPTTNSRE</sequence>
<keyword evidence="3" id="KW-1185">Reference proteome</keyword>
<dbReference type="AlphaFoldDB" id="A0A0D2AKP5"/>
<dbReference type="HOGENOM" id="CLU_1461158_0_0_1"/>
<reference evidence="2 3" key="1">
    <citation type="submission" date="2015-01" db="EMBL/GenBank/DDBJ databases">
        <title>The Genome Sequence of Cladophialophora immunda CBS83496.</title>
        <authorList>
            <consortium name="The Broad Institute Genomics Platform"/>
            <person name="Cuomo C."/>
            <person name="de Hoog S."/>
            <person name="Gorbushina A."/>
            <person name="Stielow B."/>
            <person name="Teixiera M."/>
            <person name="Abouelleil A."/>
            <person name="Chapman S.B."/>
            <person name="Priest M."/>
            <person name="Young S.K."/>
            <person name="Wortman J."/>
            <person name="Nusbaum C."/>
            <person name="Birren B."/>
        </authorList>
    </citation>
    <scope>NUCLEOTIDE SEQUENCE [LARGE SCALE GENOMIC DNA]</scope>
    <source>
        <strain evidence="2 3">CBS 83496</strain>
    </source>
</reference>
<accession>A0A0D2AKP5</accession>
<evidence type="ECO:0000256" key="1">
    <source>
        <dbReference type="SAM" id="MobiDB-lite"/>
    </source>
</evidence>
<protein>
    <submittedName>
        <fullName evidence="2">Uncharacterized protein</fullName>
    </submittedName>
</protein>
<feature type="region of interest" description="Disordered" evidence="1">
    <location>
        <begin position="163"/>
        <end position="185"/>
    </location>
</feature>
<proteinExistence type="predicted"/>
<dbReference type="EMBL" id="KN847044">
    <property type="protein sequence ID" value="KIW25517.1"/>
    <property type="molecule type" value="Genomic_DNA"/>
</dbReference>
<dbReference type="GeneID" id="27347877"/>
<dbReference type="Proteomes" id="UP000054466">
    <property type="component" value="Unassembled WGS sequence"/>
</dbReference>
<evidence type="ECO:0000313" key="2">
    <source>
        <dbReference type="EMBL" id="KIW25517.1"/>
    </source>
</evidence>
<dbReference type="VEuPathDB" id="FungiDB:PV07_08683"/>
<organism evidence="2 3">
    <name type="scientific">Cladophialophora immunda</name>
    <dbReference type="NCBI Taxonomy" id="569365"/>
    <lineage>
        <taxon>Eukaryota</taxon>
        <taxon>Fungi</taxon>
        <taxon>Dikarya</taxon>
        <taxon>Ascomycota</taxon>
        <taxon>Pezizomycotina</taxon>
        <taxon>Eurotiomycetes</taxon>
        <taxon>Chaetothyriomycetidae</taxon>
        <taxon>Chaetothyriales</taxon>
        <taxon>Herpotrichiellaceae</taxon>
        <taxon>Cladophialophora</taxon>
    </lineage>
</organism>
<dbReference type="OrthoDB" id="4137815at2759"/>
<name>A0A0D2AKP5_9EURO</name>
<gene>
    <name evidence="2" type="ORF">PV07_08683</name>
</gene>